<dbReference type="InterPro" id="IPR031984">
    <property type="entry name" value="SLC3A2_N"/>
</dbReference>
<dbReference type="InterPro" id="IPR017853">
    <property type="entry name" value="GH"/>
</dbReference>
<proteinExistence type="predicted"/>
<gene>
    <name evidence="4" type="ORF">EGW08_008068</name>
</gene>
<evidence type="ECO:0000256" key="2">
    <source>
        <dbReference type="SAM" id="Phobius"/>
    </source>
</evidence>
<dbReference type="STRING" id="188477.A0A433TRM1"/>
<accession>A0A433TRM1</accession>
<dbReference type="OrthoDB" id="1740265at2759"/>
<protein>
    <recommendedName>
        <fullName evidence="3">Glycosyl hydrolase family 13 catalytic domain-containing protein</fullName>
    </recommendedName>
</protein>
<dbReference type="GO" id="GO:0005975">
    <property type="term" value="P:carbohydrate metabolic process"/>
    <property type="evidence" value="ECO:0007669"/>
    <property type="project" value="InterPro"/>
</dbReference>
<evidence type="ECO:0000259" key="3">
    <source>
        <dbReference type="SMART" id="SM00642"/>
    </source>
</evidence>
<keyword evidence="5" id="KW-1185">Reference proteome</keyword>
<dbReference type="Proteomes" id="UP000271974">
    <property type="component" value="Unassembled WGS sequence"/>
</dbReference>
<dbReference type="EMBL" id="RQTK01000215">
    <property type="protein sequence ID" value="RUS84181.1"/>
    <property type="molecule type" value="Genomic_DNA"/>
</dbReference>
<dbReference type="SUPFAM" id="SSF51445">
    <property type="entry name" value="(Trans)glycosidases"/>
    <property type="match status" value="1"/>
</dbReference>
<dbReference type="PANTHER" id="PTHR10357:SF179">
    <property type="entry name" value="NEUTRAL AND BASIC AMINO ACID TRANSPORT PROTEIN RBAT"/>
    <property type="match status" value="1"/>
</dbReference>
<dbReference type="Gene3D" id="3.90.400.10">
    <property type="entry name" value="Oligo-1,6-glucosidase, Domain 2"/>
    <property type="match status" value="1"/>
</dbReference>
<dbReference type="Gene3D" id="2.60.40.1180">
    <property type="entry name" value="Golgi alpha-mannosidase II"/>
    <property type="match status" value="1"/>
</dbReference>
<keyword evidence="2" id="KW-0812">Transmembrane</keyword>
<name>A0A433TRM1_ELYCH</name>
<dbReference type="SUPFAM" id="SSF51011">
    <property type="entry name" value="Glycosyl hydrolase domain"/>
    <property type="match status" value="1"/>
</dbReference>
<organism evidence="4 5">
    <name type="scientific">Elysia chlorotica</name>
    <name type="common">Eastern emerald elysia</name>
    <name type="synonym">Sea slug</name>
    <dbReference type="NCBI Taxonomy" id="188477"/>
    <lineage>
        <taxon>Eukaryota</taxon>
        <taxon>Metazoa</taxon>
        <taxon>Spiralia</taxon>
        <taxon>Lophotrochozoa</taxon>
        <taxon>Mollusca</taxon>
        <taxon>Gastropoda</taxon>
        <taxon>Heterobranchia</taxon>
        <taxon>Euthyneura</taxon>
        <taxon>Panpulmonata</taxon>
        <taxon>Sacoglossa</taxon>
        <taxon>Placobranchoidea</taxon>
        <taxon>Plakobranchidae</taxon>
        <taxon>Elysia</taxon>
    </lineage>
</organism>
<dbReference type="Pfam" id="PF00128">
    <property type="entry name" value="Alpha-amylase"/>
    <property type="match status" value="1"/>
</dbReference>
<feature type="compositionally biased region" description="Polar residues" evidence="1">
    <location>
        <begin position="63"/>
        <end position="75"/>
    </location>
</feature>
<dbReference type="InterPro" id="IPR013780">
    <property type="entry name" value="Glyco_hydro_b"/>
</dbReference>
<reference evidence="4 5" key="1">
    <citation type="submission" date="2019-01" db="EMBL/GenBank/DDBJ databases">
        <title>A draft genome assembly of the solar-powered sea slug Elysia chlorotica.</title>
        <authorList>
            <person name="Cai H."/>
            <person name="Li Q."/>
            <person name="Fang X."/>
            <person name="Li J."/>
            <person name="Curtis N.E."/>
            <person name="Altenburger A."/>
            <person name="Shibata T."/>
            <person name="Feng M."/>
            <person name="Maeda T."/>
            <person name="Schwartz J.A."/>
            <person name="Shigenobu S."/>
            <person name="Lundholm N."/>
            <person name="Nishiyama T."/>
            <person name="Yang H."/>
            <person name="Hasebe M."/>
            <person name="Li S."/>
            <person name="Pierce S.K."/>
            <person name="Wang J."/>
        </authorList>
    </citation>
    <scope>NUCLEOTIDE SEQUENCE [LARGE SCALE GENOMIC DNA]</scope>
    <source>
        <strain evidence="4">EC2010</strain>
        <tissue evidence="4">Whole organism of an adult</tissue>
    </source>
</reference>
<feature type="compositionally biased region" description="Polar residues" evidence="1">
    <location>
        <begin position="1"/>
        <end position="18"/>
    </location>
</feature>
<evidence type="ECO:0000313" key="5">
    <source>
        <dbReference type="Proteomes" id="UP000271974"/>
    </source>
</evidence>
<sequence length="695" mass="79347">MESSGIPTITSGSMQKDGTQWIGEGMTGQTVGESKYDEAQVQQKRDASVVDFALPSSRRASRKSFSGKQDPSRSISEGGPYRGMGKEELLRFSNRPFWRNLRYICMSIVLTGWLALLITVVAIVLTYPQCREAETRDWWQKTVIYRVYVPSFLDSNCDGIGDLEGVRRNLDYLHDLGVNTIALSPIYPLGSAKPGLNSIHLSDTHIVNHTDIDPIYGDLEDFGKLVNYTHELGMHITLDFIPNHTSDEHPWFKESKKDAKENWYRSYYVWVKGLDANQLQVPNNWKSVYECSAWKMNIDNAFYLHQFMESQPDLNLRSEKVRDELKDILKFWLDLGVDGFYIRDSNFLFEDYDFRDDILALDNLTQVECPGLEHPHEAYEHLHTQGLSENFDMLAHWRAFLDDYGEKTNQYKILLADVDGSYTNFMDYYGLFNRDGVDFPLNKFSLDLEKSSDGLGVAKMVKTYMANLPSKRWPNWMSGDDRSPRLADRLGDDLAKPYLMMSMLLPGTPYFYYGDEIGLRANTPAPSGANGLREKPMRGPMLWANTSHAGFSDRFCPDAWMPLNNQYTNGMNVQFQKDDPTSLWNLFRNLTRLRQGKPSFEYGDYIPLVHDDEVFSFVREFDGEKGYLVALNFASQPATKQLHGLHKTVPGSAKVEVVGGTQVLHHKGGSAGLDPLKLMPYEGIVVSWDYEAKEL</sequence>
<evidence type="ECO:0000256" key="1">
    <source>
        <dbReference type="SAM" id="MobiDB-lite"/>
    </source>
</evidence>
<dbReference type="InterPro" id="IPR045857">
    <property type="entry name" value="O16G_dom_2"/>
</dbReference>
<dbReference type="SMART" id="SM00642">
    <property type="entry name" value="Aamy"/>
    <property type="match status" value="1"/>
</dbReference>
<dbReference type="Gene3D" id="3.20.20.80">
    <property type="entry name" value="Glycosidases"/>
    <property type="match status" value="1"/>
</dbReference>
<feature type="compositionally biased region" description="Basic and acidic residues" evidence="1">
    <location>
        <begin position="34"/>
        <end position="48"/>
    </location>
</feature>
<feature type="transmembrane region" description="Helical" evidence="2">
    <location>
        <begin position="101"/>
        <end position="127"/>
    </location>
</feature>
<dbReference type="PANTHER" id="PTHR10357">
    <property type="entry name" value="ALPHA-AMYLASE FAMILY MEMBER"/>
    <property type="match status" value="1"/>
</dbReference>
<dbReference type="AlphaFoldDB" id="A0A433TRM1"/>
<dbReference type="InterPro" id="IPR006047">
    <property type="entry name" value="GH13_cat_dom"/>
</dbReference>
<keyword evidence="2" id="KW-1133">Transmembrane helix</keyword>
<comment type="caution">
    <text evidence="4">The sequence shown here is derived from an EMBL/GenBank/DDBJ whole genome shotgun (WGS) entry which is preliminary data.</text>
</comment>
<feature type="region of interest" description="Disordered" evidence="1">
    <location>
        <begin position="1"/>
        <end position="80"/>
    </location>
</feature>
<evidence type="ECO:0000313" key="4">
    <source>
        <dbReference type="EMBL" id="RUS84181.1"/>
    </source>
</evidence>
<keyword evidence="2" id="KW-0472">Membrane</keyword>
<dbReference type="Pfam" id="PF16028">
    <property type="entry name" value="SLC3A2_N"/>
    <property type="match status" value="1"/>
</dbReference>
<feature type="domain" description="Glycosyl hydrolase family 13 catalytic" evidence="3">
    <location>
        <begin position="146"/>
        <end position="533"/>
    </location>
</feature>